<evidence type="ECO:0000313" key="1">
    <source>
        <dbReference type="EMBL" id="KAF2111890.1"/>
    </source>
</evidence>
<proteinExistence type="predicted"/>
<accession>A0A6A5YXS0</accession>
<keyword evidence="2" id="KW-1185">Reference proteome</keyword>
<gene>
    <name evidence="1" type="ORF">BDV96DRAFT_690236</name>
</gene>
<organism evidence="1 2">
    <name type="scientific">Lophiotrema nucula</name>
    <dbReference type="NCBI Taxonomy" id="690887"/>
    <lineage>
        <taxon>Eukaryota</taxon>
        <taxon>Fungi</taxon>
        <taxon>Dikarya</taxon>
        <taxon>Ascomycota</taxon>
        <taxon>Pezizomycotina</taxon>
        <taxon>Dothideomycetes</taxon>
        <taxon>Pleosporomycetidae</taxon>
        <taxon>Pleosporales</taxon>
        <taxon>Lophiotremataceae</taxon>
        <taxon>Lophiotrema</taxon>
    </lineage>
</organism>
<name>A0A6A5YXS0_9PLEO</name>
<dbReference type="Proteomes" id="UP000799770">
    <property type="component" value="Unassembled WGS sequence"/>
</dbReference>
<sequence length="215" mass="24245">MASAAMLDELPAMKEDIDGVLELVGKLKTAGQAVYDMEKLCLQNKQRLEVLEGQVKDDERNRENSTAPPVSSILKLFIKNEIEKHEDSLETFDDQVLHLTEHTTRVALGSAEKLGAAMIAEGTCHVHIDALTPFIKSGHQLREIKSNLSALKDDFGELHKYLARDTSYKGLEKNAELLENVVLERRKFHRERIAALRSLADKFRIDFDESDSDSE</sequence>
<dbReference type="AlphaFoldDB" id="A0A6A5YXS0"/>
<dbReference type="EMBL" id="ML977333">
    <property type="protein sequence ID" value="KAF2111890.1"/>
    <property type="molecule type" value="Genomic_DNA"/>
</dbReference>
<evidence type="ECO:0000313" key="2">
    <source>
        <dbReference type="Proteomes" id="UP000799770"/>
    </source>
</evidence>
<reference evidence="1" key="1">
    <citation type="journal article" date="2020" name="Stud. Mycol.">
        <title>101 Dothideomycetes genomes: a test case for predicting lifestyles and emergence of pathogens.</title>
        <authorList>
            <person name="Haridas S."/>
            <person name="Albert R."/>
            <person name="Binder M."/>
            <person name="Bloem J."/>
            <person name="Labutti K."/>
            <person name="Salamov A."/>
            <person name="Andreopoulos B."/>
            <person name="Baker S."/>
            <person name="Barry K."/>
            <person name="Bills G."/>
            <person name="Bluhm B."/>
            <person name="Cannon C."/>
            <person name="Castanera R."/>
            <person name="Culley D."/>
            <person name="Daum C."/>
            <person name="Ezra D."/>
            <person name="Gonzalez J."/>
            <person name="Henrissat B."/>
            <person name="Kuo A."/>
            <person name="Liang C."/>
            <person name="Lipzen A."/>
            <person name="Lutzoni F."/>
            <person name="Magnuson J."/>
            <person name="Mondo S."/>
            <person name="Nolan M."/>
            <person name="Ohm R."/>
            <person name="Pangilinan J."/>
            <person name="Park H.-J."/>
            <person name="Ramirez L."/>
            <person name="Alfaro M."/>
            <person name="Sun H."/>
            <person name="Tritt A."/>
            <person name="Yoshinaga Y."/>
            <person name="Zwiers L.-H."/>
            <person name="Turgeon B."/>
            <person name="Goodwin S."/>
            <person name="Spatafora J."/>
            <person name="Crous P."/>
            <person name="Grigoriev I."/>
        </authorList>
    </citation>
    <scope>NUCLEOTIDE SEQUENCE</scope>
    <source>
        <strain evidence="1">CBS 627.86</strain>
    </source>
</reference>
<protein>
    <submittedName>
        <fullName evidence="1">Uncharacterized protein</fullName>
    </submittedName>
</protein>